<reference evidence="1 2" key="1">
    <citation type="submission" date="2016-12" db="EMBL/GenBank/DDBJ databases">
        <title>The new phylogeny of genus Mycobacterium.</title>
        <authorList>
            <person name="Tortoli E."/>
            <person name="Trovato A."/>
            <person name="Cirillo D.M."/>
        </authorList>
    </citation>
    <scope>NUCLEOTIDE SEQUENCE [LARGE SCALE GENOMIC DNA]</scope>
    <source>
        <strain evidence="1 2">DSM 44223</strain>
    </source>
</reference>
<evidence type="ECO:0000313" key="1">
    <source>
        <dbReference type="EMBL" id="ORB47571.1"/>
    </source>
</evidence>
<comment type="caution">
    <text evidence="1">The sequence shown here is derived from an EMBL/GenBank/DDBJ whole genome shotgun (WGS) entry which is preliminary data.</text>
</comment>
<protein>
    <submittedName>
        <fullName evidence="1">Uncharacterized protein</fullName>
    </submittedName>
</protein>
<accession>A0A1X0IKB1</accession>
<dbReference type="AlphaFoldDB" id="A0A1X0IKB1"/>
<organism evidence="1 2">
    <name type="scientific">Mycolicibacterium rhodesiae</name>
    <name type="common">Mycobacterium rhodesiae</name>
    <dbReference type="NCBI Taxonomy" id="36814"/>
    <lineage>
        <taxon>Bacteria</taxon>
        <taxon>Bacillati</taxon>
        <taxon>Actinomycetota</taxon>
        <taxon>Actinomycetes</taxon>
        <taxon>Mycobacteriales</taxon>
        <taxon>Mycobacteriaceae</taxon>
        <taxon>Mycolicibacterium</taxon>
    </lineage>
</organism>
<gene>
    <name evidence="1" type="ORF">BST42_27370</name>
</gene>
<proteinExistence type="predicted"/>
<keyword evidence="2" id="KW-1185">Reference proteome</keyword>
<name>A0A1X0IKB1_MYCRH</name>
<dbReference type="EMBL" id="MVIH01000026">
    <property type="protein sequence ID" value="ORB47571.1"/>
    <property type="molecule type" value="Genomic_DNA"/>
</dbReference>
<sequence>MRPRGIRLWHVVAATVVFFAAMLFAGLEIAATASGSPTCTNVGPTTTVCQSPGNAQITTSPGTIATPNWGWPFWGGGLVISIGG</sequence>
<evidence type="ECO:0000313" key="2">
    <source>
        <dbReference type="Proteomes" id="UP000192534"/>
    </source>
</evidence>
<dbReference type="Proteomes" id="UP000192534">
    <property type="component" value="Unassembled WGS sequence"/>
</dbReference>